<gene>
    <name evidence="2" type="ORF">ODALV1_LOCUS25458</name>
</gene>
<protein>
    <submittedName>
        <fullName evidence="2">Uncharacterized protein</fullName>
    </submittedName>
</protein>
<feature type="compositionally biased region" description="Basic and acidic residues" evidence="1">
    <location>
        <begin position="36"/>
        <end position="47"/>
    </location>
</feature>
<keyword evidence="3" id="KW-1185">Reference proteome</keyword>
<proteinExistence type="predicted"/>
<accession>A0ABP1RRZ2</accession>
<dbReference type="EMBL" id="CAXLJM020000104">
    <property type="protein sequence ID" value="CAL8134294.1"/>
    <property type="molecule type" value="Genomic_DNA"/>
</dbReference>
<feature type="region of interest" description="Disordered" evidence="1">
    <location>
        <begin position="36"/>
        <end position="55"/>
    </location>
</feature>
<sequence length="117" mass="12796">MKIFVASVSIAVLAISYSSRGNRTGKFYFQKSDARRRGEKKCPDGKRPSTNTTEVKCDSKPGLRKALQCIKNCTDCYERELLQRLPACLVNGTCTCLAKPANGSTTLPPTTTTEETA</sequence>
<organism evidence="2 3">
    <name type="scientific">Orchesella dallaii</name>
    <dbReference type="NCBI Taxonomy" id="48710"/>
    <lineage>
        <taxon>Eukaryota</taxon>
        <taxon>Metazoa</taxon>
        <taxon>Ecdysozoa</taxon>
        <taxon>Arthropoda</taxon>
        <taxon>Hexapoda</taxon>
        <taxon>Collembola</taxon>
        <taxon>Entomobryomorpha</taxon>
        <taxon>Entomobryoidea</taxon>
        <taxon>Orchesellidae</taxon>
        <taxon>Orchesellinae</taxon>
        <taxon>Orchesella</taxon>
    </lineage>
</organism>
<comment type="caution">
    <text evidence="2">The sequence shown here is derived from an EMBL/GenBank/DDBJ whole genome shotgun (WGS) entry which is preliminary data.</text>
</comment>
<evidence type="ECO:0000256" key="1">
    <source>
        <dbReference type="SAM" id="MobiDB-lite"/>
    </source>
</evidence>
<evidence type="ECO:0000313" key="2">
    <source>
        <dbReference type="EMBL" id="CAL8134294.1"/>
    </source>
</evidence>
<name>A0ABP1RRZ2_9HEXA</name>
<reference evidence="2 3" key="1">
    <citation type="submission" date="2024-08" db="EMBL/GenBank/DDBJ databases">
        <authorList>
            <person name="Cucini C."/>
            <person name="Frati F."/>
        </authorList>
    </citation>
    <scope>NUCLEOTIDE SEQUENCE [LARGE SCALE GENOMIC DNA]</scope>
</reference>
<evidence type="ECO:0000313" key="3">
    <source>
        <dbReference type="Proteomes" id="UP001642540"/>
    </source>
</evidence>
<dbReference type="Proteomes" id="UP001642540">
    <property type="component" value="Unassembled WGS sequence"/>
</dbReference>